<feature type="compositionally biased region" description="Polar residues" evidence="4">
    <location>
        <begin position="340"/>
        <end position="352"/>
    </location>
</feature>
<dbReference type="PANTHER" id="PTHR32295">
    <property type="entry name" value="IQ-DOMAIN 5-RELATED"/>
    <property type="match status" value="1"/>
</dbReference>
<evidence type="ECO:0000313" key="7">
    <source>
        <dbReference type="Proteomes" id="UP000327013"/>
    </source>
</evidence>
<reference evidence="6 7" key="1">
    <citation type="submission" date="2019-06" db="EMBL/GenBank/DDBJ databases">
        <title>A chromosomal-level reference genome of Carpinus fangiana (Coryloideae, Betulaceae).</title>
        <authorList>
            <person name="Yang X."/>
            <person name="Wang Z."/>
            <person name="Zhang L."/>
            <person name="Hao G."/>
            <person name="Liu J."/>
            <person name="Yang Y."/>
        </authorList>
    </citation>
    <scope>NUCLEOTIDE SEQUENCE [LARGE SCALE GENOMIC DNA]</scope>
    <source>
        <strain evidence="6">Cfa_2016G</strain>
        <tissue evidence="6">Leaf</tissue>
    </source>
</reference>
<dbReference type="SMART" id="SM00015">
    <property type="entry name" value="IQ"/>
    <property type="match status" value="2"/>
</dbReference>
<proteinExistence type="inferred from homology"/>
<comment type="similarity">
    <text evidence="2">Belongs to the IQD family.</text>
</comment>
<dbReference type="PANTHER" id="PTHR32295:SF281">
    <property type="entry name" value="PROTEIN IQ-DOMAIN 31"/>
    <property type="match status" value="1"/>
</dbReference>
<feature type="region of interest" description="Disordered" evidence="4">
    <location>
        <begin position="340"/>
        <end position="374"/>
    </location>
</feature>
<evidence type="ECO:0000256" key="1">
    <source>
        <dbReference type="ARBA" id="ARBA00022860"/>
    </source>
</evidence>
<accession>A0A5N6R797</accession>
<feature type="domain" description="DUF4005" evidence="5">
    <location>
        <begin position="449"/>
        <end position="546"/>
    </location>
</feature>
<evidence type="ECO:0000256" key="2">
    <source>
        <dbReference type="ARBA" id="ARBA00024341"/>
    </source>
</evidence>
<name>A0A5N6R797_9ROSI</name>
<sequence length="567" mass="62646">MGKSPGKWIKTILFGKKSSKSSLLKKSARDKEATIACKAVSSDLAANPSVISNVALHTSNRIEENSEKGLSANLPHDAVVSLPGKQGAHTEETMGLDSSGSAEVTAYEQAATKAQAAFRGYLARRAFRALKGIIRLQALIRGHLVRRQAVTTLHCMQGIVKLQAHVRGQRVRLSACGLEVQKRCSLDVTRVELFGLDTATGPEKLSANSFICKLLASSPTVMPFNLHYDSGEPNSAWNWLERWSSFQFRGPLPQPKGVPNSKPHRQQDRIQTGETELSTEKRGVRKVPAVNVGNNPLHSTSEREKSRRTIRKARVHQAEAVQEHHQNELERVKRNLRKISASNSAAPDQSETVTEKPKLNMKKLSSSAASDVPQKSVDNFSEKINDPIVAVSKDSEWPGLEIPPEPLALEETVEMLHHDDHSGERLPLETFEKVDNIPKETEELNVKEDQTSKENHRSRRRSLSAKQEYSENVSQRSPTLPSYMAATESAKAKLRAQGSPNFGEGEIENGFVRRHSMPTPANGKLSSMSPRVHRLVQENGKGGNKSDRLLPSSKDGQDKVARAGWKR</sequence>
<evidence type="ECO:0000256" key="4">
    <source>
        <dbReference type="SAM" id="MobiDB-lite"/>
    </source>
</evidence>
<dbReference type="InterPro" id="IPR025064">
    <property type="entry name" value="DUF4005"/>
</dbReference>
<comment type="subunit">
    <text evidence="3">Binds to multiple calmodulin (CaM) in the presence of Ca(2+) and CaM-like proteins.</text>
</comment>
<protein>
    <recommendedName>
        <fullName evidence="5">DUF4005 domain-containing protein</fullName>
    </recommendedName>
</protein>
<feature type="region of interest" description="Disordered" evidence="4">
    <location>
        <begin position="250"/>
        <end position="282"/>
    </location>
</feature>
<dbReference type="Pfam" id="PF00612">
    <property type="entry name" value="IQ"/>
    <property type="match status" value="3"/>
</dbReference>
<dbReference type="Proteomes" id="UP000327013">
    <property type="component" value="Chromosome 5"/>
</dbReference>
<evidence type="ECO:0000313" key="6">
    <source>
        <dbReference type="EMBL" id="KAE8055724.1"/>
    </source>
</evidence>
<dbReference type="Pfam" id="PF13178">
    <property type="entry name" value="DUF4005"/>
    <property type="match status" value="1"/>
</dbReference>
<keyword evidence="7" id="KW-1185">Reference proteome</keyword>
<dbReference type="AlphaFoldDB" id="A0A5N6R797"/>
<feature type="compositionally biased region" description="Basic and acidic residues" evidence="4">
    <location>
        <begin position="433"/>
        <end position="455"/>
    </location>
</feature>
<dbReference type="CDD" id="cd23767">
    <property type="entry name" value="IQCD"/>
    <property type="match status" value="1"/>
</dbReference>
<dbReference type="InterPro" id="IPR000048">
    <property type="entry name" value="IQ_motif_EF-hand-BS"/>
</dbReference>
<dbReference type="PROSITE" id="PS50096">
    <property type="entry name" value="IQ"/>
    <property type="match status" value="2"/>
</dbReference>
<dbReference type="GO" id="GO:0005516">
    <property type="term" value="F:calmodulin binding"/>
    <property type="evidence" value="ECO:0007669"/>
    <property type="project" value="UniProtKB-KW"/>
</dbReference>
<evidence type="ECO:0000259" key="5">
    <source>
        <dbReference type="Pfam" id="PF13178"/>
    </source>
</evidence>
<evidence type="ECO:0000256" key="3">
    <source>
        <dbReference type="ARBA" id="ARBA00024378"/>
    </source>
</evidence>
<gene>
    <name evidence="6" type="ORF">FH972_012546</name>
</gene>
<feature type="region of interest" description="Disordered" evidence="4">
    <location>
        <begin position="433"/>
        <end position="567"/>
    </location>
</feature>
<feature type="compositionally biased region" description="Polar residues" evidence="4">
    <location>
        <begin position="464"/>
        <end position="480"/>
    </location>
</feature>
<dbReference type="OrthoDB" id="1101566at2759"/>
<dbReference type="EMBL" id="CM017325">
    <property type="protein sequence ID" value="KAE8055724.1"/>
    <property type="molecule type" value="Genomic_DNA"/>
</dbReference>
<organism evidence="6 7">
    <name type="scientific">Carpinus fangiana</name>
    <dbReference type="NCBI Taxonomy" id="176857"/>
    <lineage>
        <taxon>Eukaryota</taxon>
        <taxon>Viridiplantae</taxon>
        <taxon>Streptophyta</taxon>
        <taxon>Embryophyta</taxon>
        <taxon>Tracheophyta</taxon>
        <taxon>Spermatophyta</taxon>
        <taxon>Magnoliopsida</taxon>
        <taxon>eudicotyledons</taxon>
        <taxon>Gunneridae</taxon>
        <taxon>Pentapetalae</taxon>
        <taxon>rosids</taxon>
        <taxon>fabids</taxon>
        <taxon>Fagales</taxon>
        <taxon>Betulaceae</taxon>
        <taxon>Carpinus</taxon>
    </lineage>
</organism>
<keyword evidence="1" id="KW-0112">Calmodulin-binding</keyword>